<dbReference type="Proteomes" id="UP000002316">
    <property type="component" value="Chromosome 11"/>
</dbReference>
<organism evidence="1 2">
    <name type="scientific">Trypanosoma brucei gambiense (strain MHOM/CI/86/DAL972)</name>
    <dbReference type="NCBI Taxonomy" id="679716"/>
    <lineage>
        <taxon>Eukaryota</taxon>
        <taxon>Discoba</taxon>
        <taxon>Euglenozoa</taxon>
        <taxon>Kinetoplastea</taxon>
        <taxon>Metakinetoplastina</taxon>
        <taxon>Trypanosomatida</taxon>
        <taxon>Trypanosomatidae</taxon>
        <taxon>Trypanosoma</taxon>
    </lineage>
</organism>
<proteinExistence type="predicted"/>
<name>D0A7I6_TRYB9</name>
<dbReference type="KEGG" id="tbg:TbgDal_XI7550"/>
<dbReference type="RefSeq" id="XP_011779901.1">
    <property type="nucleotide sequence ID" value="XM_011781599.1"/>
</dbReference>
<sequence>MVQKVFITRMALRATGRWQTTGNALRKLGLINGTKCNEDNHLRNSTRTVVERVVWKREAAMAPRAGCLLLLVKVAVLRFWRSESAARAALGRHQRTDGIAGKDLHTKTSGIEGL</sequence>
<dbReference type="EMBL" id="FN554974">
    <property type="protein sequence ID" value="CBH17637.1"/>
    <property type="molecule type" value="Genomic_DNA"/>
</dbReference>
<reference evidence="2" key="1">
    <citation type="journal article" date="2010" name="PLoS Negl. Trop. Dis.">
        <title>The genome sequence of Trypanosoma brucei gambiense, causative agent of chronic human african trypanosomiasis.</title>
        <authorList>
            <person name="Jackson A.P."/>
            <person name="Sanders M."/>
            <person name="Berry A."/>
            <person name="McQuillan J."/>
            <person name="Aslett M.A."/>
            <person name="Quail M.A."/>
            <person name="Chukualim B."/>
            <person name="Capewell P."/>
            <person name="MacLeod A."/>
            <person name="Melville S.E."/>
            <person name="Gibson W."/>
            <person name="Barry J.D."/>
            <person name="Berriman M."/>
            <person name="Hertz-Fowler C."/>
        </authorList>
    </citation>
    <scope>NUCLEOTIDE SEQUENCE [LARGE SCALE GENOMIC DNA]</scope>
    <source>
        <strain evidence="2">MHOM/CI/86/DAL972</strain>
    </source>
</reference>
<dbReference type="AlphaFoldDB" id="D0A7I6"/>
<accession>D0A7I6</accession>
<gene>
    <name evidence="1" type="ORF">TbgDal_XI7550</name>
</gene>
<protein>
    <submittedName>
        <fullName evidence="1">Uncharacterized protein</fullName>
    </submittedName>
</protein>
<dbReference type="GeneID" id="23867780"/>
<evidence type="ECO:0000313" key="1">
    <source>
        <dbReference type="EMBL" id="CBH17637.1"/>
    </source>
</evidence>
<evidence type="ECO:0000313" key="2">
    <source>
        <dbReference type="Proteomes" id="UP000002316"/>
    </source>
</evidence>